<keyword evidence="2 5" id="KW-0378">Hydrolase</keyword>
<evidence type="ECO:0000256" key="1">
    <source>
        <dbReference type="ARBA" id="ARBA00010088"/>
    </source>
</evidence>
<feature type="domain" description="AB hydrolase-1" evidence="4">
    <location>
        <begin position="74"/>
        <end position="428"/>
    </location>
</feature>
<protein>
    <submittedName>
        <fullName evidence="5">Alpha/beta hydrolase</fullName>
    </submittedName>
</protein>
<keyword evidence="6" id="KW-1185">Reference proteome</keyword>
<dbReference type="InterPro" id="IPR051601">
    <property type="entry name" value="Serine_prot/Carboxylest_S33"/>
</dbReference>
<dbReference type="Proteomes" id="UP000588051">
    <property type="component" value="Unassembled WGS sequence"/>
</dbReference>
<dbReference type="PANTHER" id="PTHR43248">
    <property type="entry name" value="2-SUCCINYL-6-HYDROXY-2,4-CYCLOHEXADIENE-1-CARBOXYLATE SYNTHASE"/>
    <property type="match status" value="1"/>
</dbReference>
<accession>A0A850QMQ7</accession>
<feature type="compositionally biased region" description="Polar residues" evidence="3">
    <location>
        <begin position="479"/>
        <end position="501"/>
    </location>
</feature>
<dbReference type="InterPro" id="IPR002410">
    <property type="entry name" value="Peptidase_S33"/>
</dbReference>
<dbReference type="SUPFAM" id="SSF53474">
    <property type="entry name" value="alpha/beta-Hydrolases"/>
    <property type="match status" value="1"/>
</dbReference>
<gene>
    <name evidence="5" type="ORF">HV832_12610</name>
</gene>
<dbReference type="InterPro" id="IPR000073">
    <property type="entry name" value="AB_hydrolase_1"/>
</dbReference>
<proteinExistence type="inferred from homology"/>
<evidence type="ECO:0000256" key="2">
    <source>
        <dbReference type="ARBA" id="ARBA00022801"/>
    </source>
</evidence>
<feature type="region of interest" description="Disordered" evidence="3">
    <location>
        <begin position="469"/>
        <end position="501"/>
    </location>
</feature>
<evidence type="ECO:0000256" key="3">
    <source>
        <dbReference type="SAM" id="MobiDB-lite"/>
    </source>
</evidence>
<comment type="caution">
    <text evidence="5">The sequence shown here is derived from an EMBL/GenBank/DDBJ whole genome shotgun (WGS) entry which is preliminary data.</text>
</comment>
<name>A0A850QMQ7_9BURK</name>
<dbReference type="RefSeq" id="WP_176804192.1">
    <property type="nucleotide sequence ID" value="NZ_JABXYJ010000006.1"/>
</dbReference>
<dbReference type="PANTHER" id="PTHR43248:SF25">
    <property type="entry name" value="AB HYDROLASE-1 DOMAIN-CONTAINING PROTEIN-RELATED"/>
    <property type="match status" value="1"/>
</dbReference>
<dbReference type="EMBL" id="JABXYJ010000006">
    <property type="protein sequence ID" value="NVO78673.1"/>
    <property type="molecule type" value="Genomic_DNA"/>
</dbReference>
<sequence>MRTDVLRGLIGGLIGITSLYASAETSPCRVPDFPQELRCGVVQRPLNPADPAGKKIDVHYMVLPSQDKNKLHDAVFLLAGGPGQSAVSLAGFGQTILGRLNKRRDLVFVDQRGTGRSASLSCPELERSEDVDEDEQLLKKSAICLNRLQTLPHGDLRFYSTSIAVQDLEAVRQTQGYGRINLVGASYGTRVGLEYLRQFPDSVKRLVLDGVVPPEMNLPAEDAQAALDGLFQDCQKEPGCHAAYPDLAARWQQLLAMAPRQVSVTHPRLGTPFSFRMSHDILLGMVHKTLYSPVSVSALPYALTQASQGNYQPLVTLSGATNAPGPAGINYGMHFSVWCSEMFARPLPAPRDEFEKLMNSQYQSVCKNWPRAAIPPDFFTIPPARVPVLLLSGGIDPVTPIRHGKAVAQALGPQALHVTVDHAGHGLLAQGCVREVVNRFLSAREDAEALKTDISCVRQIPRPLAWQPLQPALKPEAGSQVTTQERNGIPASSINQAGGRS</sequence>
<evidence type="ECO:0000313" key="5">
    <source>
        <dbReference type="EMBL" id="NVO78673.1"/>
    </source>
</evidence>
<dbReference type="Pfam" id="PF00561">
    <property type="entry name" value="Abhydrolase_1"/>
    <property type="match status" value="1"/>
</dbReference>
<evidence type="ECO:0000259" key="4">
    <source>
        <dbReference type="Pfam" id="PF00561"/>
    </source>
</evidence>
<dbReference type="GO" id="GO:0008233">
    <property type="term" value="F:peptidase activity"/>
    <property type="evidence" value="ECO:0007669"/>
    <property type="project" value="InterPro"/>
</dbReference>
<reference evidence="5 6" key="1">
    <citation type="submission" date="2020-06" db="EMBL/GenBank/DDBJ databases">
        <authorList>
            <person name="Qiu C."/>
            <person name="Liu Z."/>
        </authorList>
    </citation>
    <scope>NUCLEOTIDE SEQUENCE [LARGE SCALE GENOMIC DNA]</scope>
    <source>
        <strain evidence="5 6">EM 1</strain>
    </source>
</reference>
<dbReference type="PRINTS" id="PR00793">
    <property type="entry name" value="PROAMNOPTASE"/>
</dbReference>
<organism evidence="5 6">
    <name type="scientific">Undibacterium oligocarboniphilum</name>
    <dbReference type="NCBI Taxonomy" id="666702"/>
    <lineage>
        <taxon>Bacteria</taxon>
        <taxon>Pseudomonadati</taxon>
        <taxon>Pseudomonadota</taxon>
        <taxon>Betaproteobacteria</taxon>
        <taxon>Burkholderiales</taxon>
        <taxon>Oxalobacteraceae</taxon>
        <taxon>Undibacterium</taxon>
    </lineage>
</organism>
<dbReference type="InterPro" id="IPR029058">
    <property type="entry name" value="AB_hydrolase_fold"/>
</dbReference>
<comment type="similarity">
    <text evidence="1">Belongs to the peptidase S33 family.</text>
</comment>
<evidence type="ECO:0000313" key="6">
    <source>
        <dbReference type="Proteomes" id="UP000588051"/>
    </source>
</evidence>
<dbReference type="Gene3D" id="3.40.50.1820">
    <property type="entry name" value="alpha/beta hydrolase"/>
    <property type="match status" value="1"/>
</dbReference>
<dbReference type="GO" id="GO:0006508">
    <property type="term" value="P:proteolysis"/>
    <property type="evidence" value="ECO:0007669"/>
    <property type="project" value="InterPro"/>
</dbReference>
<dbReference type="AlphaFoldDB" id="A0A850QMQ7"/>